<dbReference type="AlphaFoldDB" id="A0A034VIA4"/>
<name>A0A034VIA4_BACDO</name>
<dbReference type="OrthoDB" id="7740281at2759"/>
<dbReference type="GeneID" id="105223339"/>
<dbReference type="RefSeq" id="XP_011199353.2">
    <property type="nucleotide sequence ID" value="XM_011201051.4"/>
</dbReference>
<protein>
    <submittedName>
        <fullName evidence="1">Uncharacterized protein</fullName>
    </submittedName>
</protein>
<proteinExistence type="predicted"/>
<dbReference type="EMBL" id="GAKP01017684">
    <property type="protein sequence ID" value="JAC41268.1"/>
    <property type="molecule type" value="Transcribed_RNA"/>
</dbReference>
<accession>A0A034VIA4</accession>
<dbReference type="KEGG" id="bdr:105223339"/>
<sequence length="248" mass="27227">MNPDPTIRKVVQVAEQAQQPLHVPVVVGNQCFIITQQDIRRIEDSRLYSYNKLNAKGEVVPMDTMDSNVSGHDALLACIRQLTQFQQNASINPCSIGFLSDLVGRACNITAAMQQQQQQQQATQMAMTMPDLLAYNQAQYIQSAGYSPVSATLQQQLDWSKACDTMPTQASMHPLHHTSATSTTEIARAQCVPQTPSSKSHCCTRGCNTMDIGPSLSPNSQAPPITSSATCLCARQQAKQRKMIQFQL</sequence>
<evidence type="ECO:0000313" key="1">
    <source>
        <dbReference type="EMBL" id="JAC41268.1"/>
    </source>
</evidence>
<reference evidence="1" key="1">
    <citation type="journal article" date="2014" name="BMC Genomics">
        <title>Characterizing the developmental transcriptome of the oriental fruit fly, Bactrocera dorsalis (Diptera: Tephritidae) through comparative genomic analysis with Drosophila melanogaster utilizing modENCODE datasets.</title>
        <authorList>
            <person name="Geib S.M."/>
            <person name="Calla B."/>
            <person name="Hall B."/>
            <person name="Hou S."/>
            <person name="Manoukis N.C."/>
        </authorList>
    </citation>
    <scope>NUCLEOTIDE SEQUENCE</scope>
    <source>
        <strain evidence="1">Punador</strain>
    </source>
</reference>
<organism evidence="1">
    <name type="scientific">Bactrocera dorsalis</name>
    <name type="common">Oriental fruit fly</name>
    <name type="synonym">Dacus dorsalis</name>
    <dbReference type="NCBI Taxonomy" id="27457"/>
    <lineage>
        <taxon>Eukaryota</taxon>
        <taxon>Metazoa</taxon>
        <taxon>Ecdysozoa</taxon>
        <taxon>Arthropoda</taxon>
        <taxon>Hexapoda</taxon>
        <taxon>Insecta</taxon>
        <taxon>Pterygota</taxon>
        <taxon>Neoptera</taxon>
        <taxon>Endopterygota</taxon>
        <taxon>Diptera</taxon>
        <taxon>Brachycera</taxon>
        <taxon>Muscomorpha</taxon>
        <taxon>Tephritoidea</taxon>
        <taxon>Tephritidae</taxon>
        <taxon>Bactrocera</taxon>
        <taxon>Bactrocera</taxon>
    </lineage>
</organism>